<comment type="caution">
    <text evidence="2">The sequence shown here is derived from an EMBL/GenBank/DDBJ whole genome shotgun (WGS) entry which is preliminary data.</text>
</comment>
<proteinExistence type="predicted"/>
<evidence type="ECO:0000313" key="2">
    <source>
        <dbReference type="EMBL" id="KAK9420360.1"/>
    </source>
</evidence>
<evidence type="ECO:0000313" key="3">
    <source>
        <dbReference type="Proteomes" id="UP001408356"/>
    </source>
</evidence>
<dbReference type="EMBL" id="JARVKF010000246">
    <property type="protein sequence ID" value="KAK9420360.1"/>
    <property type="molecule type" value="Genomic_DNA"/>
</dbReference>
<protein>
    <recommendedName>
        <fullName evidence="4">C2H2-type domain-containing protein</fullName>
    </recommendedName>
</protein>
<evidence type="ECO:0008006" key="4">
    <source>
        <dbReference type="Google" id="ProtNLM"/>
    </source>
</evidence>
<accession>A0ABR2V1K5</accession>
<feature type="region of interest" description="Disordered" evidence="1">
    <location>
        <begin position="101"/>
        <end position="125"/>
    </location>
</feature>
<organism evidence="2 3">
    <name type="scientific">Seiridium unicorne</name>
    <dbReference type="NCBI Taxonomy" id="138068"/>
    <lineage>
        <taxon>Eukaryota</taxon>
        <taxon>Fungi</taxon>
        <taxon>Dikarya</taxon>
        <taxon>Ascomycota</taxon>
        <taxon>Pezizomycotina</taxon>
        <taxon>Sordariomycetes</taxon>
        <taxon>Xylariomycetidae</taxon>
        <taxon>Amphisphaeriales</taxon>
        <taxon>Sporocadaceae</taxon>
        <taxon>Seiridium</taxon>
    </lineage>
</organism>
<reference evidence="2 3" key="1">
    <citation type="journal article" date="2024" name="J. Plant Pathol.">
        <title>Sequence and assembly of the genome of Seiridium unicorne, isolate CBS 538.82, causal agent of cypress canker disease.</title>
        <authorList>
            <person name="Scali E."/>
            <person name="Rocca G.D."/>
            <person name="Danti R."/>
            <person name="Garbelotto M."/>
            <person name="Barberini S."/>
            <person name="Baroncelli R."/>
            <person name="Emiliani G."/>
        </authorList>
    </citation>
    <scope>NUCLEOTIDE SEQUENCE [LARGE SCALE GENOMIC DNA]</scope>
    <source>
        <strain evidence="2 3">BM-138-508</strain>
    </source>
</reference>
<sequence length="150" mass="16132">MLSHDNKRVLACDYGTMKCRYLAWAILRVSRPSNGKHSHAHPPAWAGESRSCLACLQAVGPVHLHLHLHLGPKSPLAFPAPVAAPRASHLKAPVASSAFLSSTSTASPDGIDQPNAQPHQRRLQRASEFAVDALSIPDELFDVESPPQAN</sequence>
<name>A0ABR2V1K5_9PEZI</name>
<evidence type="ECO:0000256" key="1">
    <source>
        <dbReference type="SAM" id="MobiDB-lite"/>
    </source>
</evidence>
<gene>
    <name evidence="2" type="ORF">SUNI508_06629</name>
</gene>
<dbReference type="Proteomes" id="UP001408356">
    <property type="component" value="Unassembled WGS sequence"/>
</dbReference>
<keyword evidence="3" id="KW-1185">Reference proteome</keyword>